<sequence>MKQTIFDLLKAMINATLILLALCLFLGWKLMSSVQDVTVRVTEAVLQVTPVQDRIQDLRIEVAGLRSDLVNLPEQVVIGQLDRLDQRLTSLQHEMSALRQLPNEIIHDAAQTAATTLADQLSQPANCLPPSS</sequence>
<dbReference type="RefSeq" id="WP_167684230.1">
    <property type="nucleotide sequence ID" value="NZ_QHLQ01000010.1"/>
</dbReference>
<reference evidence="1 2" key="1">
    <citation type="submission" date="2018-05" db="EMBL/GenBank/DDBJ databases">
        <authorList>
            <person name="Zhang Y.-J."/>
        </authorList>
    </citation>
    <scope>NUCLEOTIDE SEQUENCE [LARGE SCALE GENOMIC DNA]</scope>
    <source>
        <strain evidence="1 2">CY04</strain>
    </source>
</reference>
<dbReference type="EMBL" id="QHLQ01000010">
    <property type="protein sequence ID" value="NIZ61587.1"/>
    <property type="molecule type" value="Genomic_DNA"/>
</dbReference>
<dbReference type="Proteomes" id="UP001429564">
    <property type="component" value="Unassembled WGS sequence"/>
</dbReference>
<keyword evidence="2" id="KW-1185">Reference proteome</keyword>
<proteinExistence type="predicted"/>
<name>A0ABX0WAC5_9RHOB</name>
<gene>
    <name evidence="1" type="ORF">DL239_11430</name>
</gene>
<evidence type="ECO:0008006" key="3">
    <source>
        <dbReference type="Google" id="ProtNLM"/>
    </source>
</evidence>
<protein>
    <recommendedName>
        <fullName evidence="3">DUF2730 family protein</fullName>
    </recommendedName>
</protein>
<evidence type="ECO:0000313" key="1">
    <source>
        <dbReference type="EMBL" id="NIZ61587.1"/>
    </source>
</evidence>
<evidence type="ECO:0000313" key="2">
    <source>
        <dbReference type="Proteomes" id="UP001429564"/>
    </source>
</evidence>
<comment type="caution">
    <text evidence="1">The sequence shown here is derived from an EMBL/GenBank/DDBJ whole genome shotgun (WGS) entry which is preliminary data.</text>
</comment>
<accession>A0ABX0WAC5</accession>
<organism evidence="1 2">
    <name type="scientific">Parasedimentitalea denitrificans</name>
    <dbReference type="NCBI Taxonomy" id="2211118"/>
    <lineage>
        <taxon>Bacteria</taxon>
        <taxon>Pseudomonadati</taxon>
        <taxon>Pseudomonadota</taxon>
        <taxon>Alphaproteobacteria</taxon>
        <taxon>Rhodobacterales</taxon>
        <taxon>Paracoccaceae</taxon>
        <taxon>Parasedimentitalea</taxon>
    </lineage>
</organism>